<evidence type="ECO:0000313" key="3">
    <source>
        <dbReference type="Proteomes" id="UP001302367"/>
    </source>
</evidence>
<organism evidence="2 3">
    <name type="scientific">Cercospora beticola</name>
    <name type="common">Sugarbeet leaf spot fungus</name>
    <dbReference type="NCBI Taxonomy" id="122368"/>
    <lineage>
        <taxon>Eukaryota</taxon>
        <taxon>Fungi</taxon>
        <taxon>Dikarya</taxon>
        <taxon>Ascomycota</taxon>
        <taxon>Pezizomycotina</taxon>
        <taxon>Dothideomycetes</taxon>
        <taxon>Dothideomycetidae</taxon>
        <taxon>Mycosphaerellales</taxon>
        <taxon>Mycosphaerellaceae</taxon>
        <taxon>Cercospora</taxon>
    </lineage>
</organism>
<proteinExistence type="predicted"/>
<keyword evidence="3" id="KW-1185">Reference proteome</keyword>
<accession>A0ABZ0NE49</accession>
<sequence length="64" mass="7528">MASIALAETPRKNLEETARDAGMKMRDKLQDEMRSAREKRAPYLLFEPENHQEILAETMEMFEK</sequence>
<dbReference type="Proteomes" id="UP001302367">
    <property type="component" value="Chromosome 2"/>
</dbReference>
<dbReference type="EMBL" id="CP134185">
    <property type="protein sequence ID" value="WPA97803.1"/>
    <property type="molecule type" value="Genomic_DNA"/>
</dbReference>
<dbReference type="RefSeq" id="XP_065458322.1">
    <property type="nucleotide sequence ID" value="XM_065602250.1"/>
</dbReference>
<gene>
    <name evidence="2" type="ORF">RHO25_002414</name>
</gene>
<feature type="region of interest" description="Disordered" evidence="1">
    <location>
        <begin position="1"/>
        <end position="25"/>
    </location>
</feature>
<feature type="compositionally biased region" description="Basic and acidic residues" evidence="1">
    <location>
        <begin position="9"/>
        <end position="25"/>
    </location>
</feature>
<evidence type="ECO:0000313" key="2">
    <source>
        <dbReference type="EMBL" id="WPA97803.1"/>
    </source>
</evidence>
<protein>
    <submittedName>
        <fullName evidence="2">Uncharacterized protein</fullName>
    </submittedName>
</protein>
<dbReference type="GeneID" id="90643853"/>
<evidence type="ECO:0000256" key="1">
    <source>
        <dbReference type="SAM" id="MobiDB-lite"/>
    </source>
</evidence>
<reference evidence="2 3" key="1">
    <citation type="submission" date="2023-09" db="EMBL/GenBank/DDBJ databases">
        <title>Complete-Gapless Cercospora beticola genome.</title>
        <authorList>
            <person name="Wyatt N.A."/>
            <person name="Spanner R.E."/>
            <person name="Bolton M.D."/>
        </authorList>
    </citation>
    <scope>NUCLEOTIDE SEQUENCE [LARGE SCALE GENOMIC DNA]</scope>
    <source>
        <strain evidence="2">Cb09-40</strain>
    </source>
</reference>
<name>A0ABZ0NE49_CERBT</name>